<dbReference type="InterPro" id="IPR027417">
    <property type="entry name" value="P-loop_NTPase"/>
</dbReference>
<dbReference type="EMBL" id="LN831790">
    <property type="protein sequence ID" value="CQR65420.1"/>
    <property type="molecule type" value="Genomic_DNA"/>
</dbReference>
<evidence type="ECO:0000313" key="3">
    <source>
        <dbReference type="Proteomes" id="UP000035016"/>
    </source>
</evidence>
<dbReference type="Gene3D" id="3.40.50.300">
    <property type="entry name" value="P-loop containing nucleotide triphosphate hydrolases"/>
    <property type="match status" value="1"/>
</dbReference>
<dbReference type="GO" id="GO:0006281">
    <property type="term" value="P:DNA repair"/>
    <property type="evidence" value="ECO:0007669"/>
    <property type="project" value="TreeGrafter"/>
</dbReference>
<proteinExistence type="predicted"/>
<protein>
    <recommendedName>
        <fullName evidence="4">Kinase</fullName>
    </recommendedName>
</protein>
<dbReference type="GO" id="GO:0046404">
    <property type="term" value="F:ATP-dependent polydeoxyribonucleotide 5'-hydroxyl-kinase activity"/>
    <property type="evidence" value="ECO:0007669"/>
    <property type="project" value="TreeGrafter"/>
</dbReference>
<dbReference type="GO" id="GO:0046403">
    <property type="term" value="F:polynucleotide 3'-phosphatase activity"/>
    <property type="evidence" value="ECO:0007669"/>
    <property type="project" value="TreeGrafter"/>
</dbReference>
<dbReference type="PANTHER" id="PTHR12083:SF9">
    <property type="entry name" value="BIFUNCTIONAL POLYNUCLEOTIDE PHOSPHATASE_KINASE"/>
    <property type="match status" value="1"/>
</dbReference>
<accession>A0A0F7W0D4</accession>
<evidence type="ECO:0008006" key="4">
    <source>
        <dbReference type="Google" id="ProtNLM"/>
    </source>
</evidence>
<organism evidence="2 3">
    <name type="scientific">Streptomyces leeuwenhoekii</name>
    <dbReference type="NCBI Taxonomy" id="1437453"/>
    <lineage>
        <taxon>Bacteria</taxon>
        <taxon>Bacillati</taxon>
        <taxon>Actinomycetota</taxon>
        <taxon>Actinomycetes</taxon>
        <taxon>Kitasatosporales</taxon>
        <taxon>Streptomycetaceae</taxon>
        <taxon>Streptomyces</taxon>
    </lineage>
</organism>
<dbReference type="Proteomes" id="UP000035016">
    <property type="component" value="Chromosome Chromosome"/>
</dbReference>
<feature type="region of interest" description="Disordered" evidence="1">
    <location>
        <begin position="160"/>
        <end position="179"/>
    </location>
</feature>
<dbReference type="GO" id="GO:0003690">
    <property type="term" value="F:double-stranded DNA binding"/>
    <property type="evidence" value="ECO:0007669"/>
    <property type="project" value="TreeGrafter"/>
</dbReference>
<dbReference type="PANTHER" id="PTHR12083">
    <property type="entry name" value="BIFUNCTIONAL POLYNUCLEOTIDE PHOSPHATASE/KINASE"/>
    <property type="match status" value="1"/>
</dbReference>
<reference evidence="2 3" key="1">
    <citation type="submission" date="2015-02" db="EMBL/GenBank/DDBJ databases">
        <authorList>
            <person name="Gomez-Escribano P.J."/>
        </authorList>
    </citation>
    <scope>NUCLEOTIDE SEQUENCE [LARGE SCALE GENOMIC DNA]</scope>
    <source>
        <strain evidence="3">C34 (DSM 42122 / NRRL B-24963)</strain>
    </source>
</reference>
<dbReference type="SUPFAM" id="SSF52540">
    <property type="entry name" value="P-loop containing nucleoside triphosphate hydrolases"/>
    <property type="match status" value="1"/>
</dbReference>
<dbReference type="Pfam" id="PF13671">
    <property type="entry name" value="AAA_33"/>
    <property type="match status" value="1"/>
</dbReference>
<feature type="region of interest" description="Disordered" evidence="1">
    <location>
        <begin position="1"/>
        <end position="20"/>
    </location>
</feature>
<feature type="compositionally biased region" description="Gly residues" evidence="1">
    <location>
        <begin position="1"/>
        <end position="17"/>
    </location>
</feature>
<evidence type="ECO:0000313" key="2">
    <source>
        <dbReference type="EMBL" id="CQR65420.1"/>
    </source>
</evidence>
<sequence length="179" mass="18945">MTGAAAGGGEETGGTGRDGTEVAVLVGLQASGKSTFYEQCLRERCTLVSKDRFPRGARGKQARQMRLIEEALAGGRSVAVDNTNPSPDEWDPLVAAGHAYGAAVVAYWFPPDLTGSLRRNAARAGRDRVPDIGVRATRKRLRRPTREDGFDAVLDVRFDGRGGFDVRPASAADGSAAQG</sequence>
<name>A0A0F7W0D4_STRLW</name>
<evidence type="ECO:0000256" key="1">
    <source>
        <dbReference type="SAM" id="MobiDB-lite"/>
    </source>
</evidence>
<gene>
    <name evidence="2" type="primary">sle_59640</name>
</gene>
<dbReference type="KEGG" id="sle:sle_59640"/>
<dbReference type="AlphaFoldDB" id="A0A0F7W0D4"/>
<dbReference type="RefSeq" id="WP_242514030.1">
    <property type="nucleotide sequence ID" value="NZ_AZSD01000192.1"/>
</dbReference>